<proteinExistence type="predicted"/>
<dbReference type="AlphaFoldDB" id="A0A9P7ZB15"/>
<keyword evidence="1" id="KW-0732">Signal</keyword>
<dbReference type="EMBL" id="MU253745">
    <property type="protein sequence ID" value="KAG9248665.1"/>
    <property type="molecule type" value="Genomic_DNA"/>
</dbReference>
<dbReference type="Proteomes" id="UP000887226">
    <property type="component" value="Unassembled WGS sequence"/>
</dbReference>
<reference evidence="2" key="1">
    <citation type="journal article" date="2021" name="IMA Fungus">
        <title>Genomic characterization of three marine fungi, including Emericellopsis atlantica sp. nov. with signatures of a generalist lifestyle and marine biomass degradation.</title>
        <authorList>
            <person name="Hagestad O.C."/>
            <person name="Hou L."/>
            <person name="Andersen J.H."/>
            <person name="Hansen E.H."/>
            <person name="Altermark B."/>
            <person name="Li C."/>
            <person name="Kuhnert E."/>
            <person name="Cox R.J."/>
            <person name="Crous P.W."/>
            <person name="Spatafora J.W."/>
            <person name="Lail K."/>
            <person name="Amirebrahimi M."/>
            <person name="Lipzen A."/>
            <person name="Pangilinan J."/>
            <person name="Andreopoulos W."/>
            <person name="Hayes R.D."/>
            <person name="Ng V."/>
            <person name="Grigoriev I.V."/>
            <person name="Jackson S.A."/>
            <person name="Sutton T.D.S."/>
            <person name="Dobson A.D.W."/>
            <person name="Rama T."/>
        </authorList>
    </citation>
    <scope>NUCLEOTIDE SEQUENCE</scope>
    <source>
        <strain evidence="2">TRa3180A</strain>
    </source>
</reference>
<organism evidence="2 3">
    <name type="scientific">Calycina marina</name>
    <dbReference type="NCBI Taxonomy" id="1763456"/>
    <lineage>
        <taxon>Eukaryota</taxon>
        <taxon>Fungi</taxon>
        <taxon>Dikarya</taxon>
        <taxon>Ascomycota</taxon>
        <taxon>Pezizomycotina</taxon>
        <taxon>Leotiomycetes</taxon>
        <taxon>Helotiales</taxon>
        <taxon>Pezizellaceae</taxon>
        <taxon>Calycina</taxon>
    </lineage>
</organism>
<comment type="caution">
    <text evidence="2">The sequence shown here is derived from an EMBL/GenBank/DDBJ whole genome shotgun (WGS) entry which is preliminary data.</text>
</comment>
<name>A0A9P7ZB15_9HELO</name>
<evidence type="ECO:0000313" key="2">
    <source>
        <dbReference type="EMBL" id="KAG9248665.1"/>
    </source>
</evidence>
<protein>
    <submittedName>
        <fullName evidence="2">Uncharacterized protein</fullName>
    </submittedName>
</protein>
<keyword evidence="3" id="KW-1185">Reference proteome</keyword>
<feature type="chain" id="PRO_5040342415" evidence="1">
    <location>
        <begin position="21"/>
        <end position="129"/>
    </location>
</feature>
<evidence type="ECO:0000256" key="1">
    <source>
        <dbReference type="SAM" id="SignalP"/>
    </source>
</evidence>
<feature type="signal peptide" evidence="1">
    <location>
        <begin position="1"/>
        <end position="20"/>
    </location>
</feature>
<evidence type="ECO:0000313" key="3">
    <source>
        <dbReference type="Proteomes" id="UP000887226"/>
    </source>
</evidence>
<sequence length="129" mass="15220">MHLRFLTALLFAFNTRYCPATINEHDRGDIRLMVCVSMLLIGGLSIHLDSWDVNKRTLVYMAFGVEAAESLFFTGLWVLQLWLFVKETWEEYHEEVLLDPRIGFEWAKEPLDKRREGFKERMCSGSKRM</sequence>
<gene>
    <name evidence="2" type="ORF">BJ878DRAFT_563889</name>
</gene>
<accession>A0A9P7ZB15</accession>